<dbReference type="InterPro" id="IPR045469">
    <property type="entry name" value="Nis1"/>
</dbReference>
<evidence type="ECO:0000313" key="3">
    <source>
        <dbReference type="Proteomes" id="UP000309038"/>
    </source>
</evidence>
<organism evidence="2 3">
    <name type="scientific">Hermanssonia centrifuga</name>
    <dbReference type="NCBI Taxonomy" id="98765"/>
    <lineage>
        <taxon>Eukaryota</taxon>
        <taxon>Fungi</taxon>
        <taxon>Dikarya</taxon>
        <taxon>Basidiomycota</taxon>
        <taxon>Agaricomycotina</taxon>
        <taxon>Agaricomycetes</taxon>
        <taxon>Polyporales</taxon>
        <taxon>Meruliaceae</taxon>
        <taxon>Hermanssonia</taxon>
    </lineage>
</organism>
<dbReference type="EMBL" id="SGPJ01000089">
    <property type="protein sequence ID" value="THG99193.1"/>
    <property type="molecule type" value="Genomic_DNA"/>
</dbReference>
<sequence>MQSFFVLVCFVAACLGQSINIAAPLINSTVSAGQNITVEIDRPRTLSASEEVALVLSMVSCSPSCTDPSYDPSSSLGDILYNGLFDPEDHPVTPPDHKPPYQNFTVQVPTWFTSGEKIALIATHFTLVGAGPQPIVEVKFLPLEIV</sequence>
<comment type="caution">
    <text evidence="2">The sequence shown here is derived from an EMBL/GenBank/DDBJ whole genome shotgun (WGS) entry which is preliminary data.</text>
</comment>
<evidence type="ECO:0000256" key="1">
    <source>
        <dbReference type="SAM" id="SignalP"/>
    </source>
</evidence>
<evidence type="ECO:0000313" key="2">
    <source>
        <dbReference type="EMBL" id="THG99193.1"/>
    </source>
</evidence>
<dbReference type="Proteomes" id="UP000309038">
    <property type="component" value="Unassembled WGS sequence"/>
</dbReference>
<dbReference type="Pfam" id="PF19271">
    <property type="entry name" value="Nis1"/>
    <property type="match status" value="1"/>
</dbReference>
<feature type="chain" id="PRO_5020431061" evidence="1">
    <location>
        <begin position="17"/>
        <end position="146"/>
    </location>
</feature>
<proteinExistence type="predicted"/>
<reference evidence="2 3" key="1">
    <citation type="submission" date="2019-02" db="EMBL/GenBank/DDBJ databases">
        <title>Genome sequencing of the rare red list fungi Phlebia centrifuga.</title>
        <authorList>
            <person name="Buettner E."/>
            <person name="Kellner H."/>
        </authorList>
    </citation>
    <scope>NUCLEOTIDE SEQUENCE [LARGE SCALE GENOMIC DNA]</scope>
    <source>
        <strain evidence="2 3">DSM 108282</strain>
    </source>
</reference>
<protein>
    <submittedName>
        <fullName evidence="2">Uncharacterized protein</fullName>
    </submittedName>
</protein>
<keyword evidence="1" id="KW-0732">Signal</keyword>
<gene>
    <name evidence="2" type="ORF">EW026_g3107</name>
</gene>
<dbReference type="AlphaFoldDB" id="A0A4S4KLR5"/>
<keyword evidence="3" id="KW-1185">Reference proteome</keyword>
<accession>A0A4S4KLR5</accession>
<feature type="signal peptide" evidence="1">
    <location>
        <begin position="1"/>
        <end position="16"/>
    </location>
</feature>
<name>A0A4S4KLR5_9APHY</name>